<keyword evidence="2" id="KW-1185">Reference proteome</keyword>
<dbReference type="KEGG" id="dmm:dnm_088900"/>
<evidence type="ECO:0000313" key="1">
    <source>
        <dbReference type="EMBL" id="QTA92798.1"/>
    </source>
</evidence>
<dbReference type="EMBL" id="CP061800">
    <property type="protein sequence ID" value="QTA92798.1"/>
    <property type="molecule type" value="Genomic_DNA"/>
</dbReference>
<evidence type="ECO:0000313" key="2">
    <source>
        <dbReference type="Proteomes" id="UP000663722"/>
    </source>
</evidence>
<dbReference type="AlphaFoldDB" id="A0A975BW78"/>
<protein>
    <submittedName>
        <fullName evidence="1">Uncharacterized protein</fullName>
    </submittedName>
</protein>
<name>A0A975BW78_9BACT</name>
<proteinExistence type="predicted"/>
<dbReference type="Proteomes" id="UP000663722">
    <property type="component" value="Chromosome"/>
</dbReference>
<reference evidence="1" key="1">
    <citation type="journal article" date="2021" name="Microb. Physiol.">
        <title>Proteogenomic Insights into the Physiology of Marine, Sulfate-Reducing, Filamentous Desulfonema limicola and Desulfonema magnum.</title>
        <authorList>
            <person name="Schnaars V."/>
            <person name="Wohlbrand L."/>
            <person name="Scheve S."/>
            <person name="Hinrichs C."/>
            <person name="Reinhardt R."/>
            <person name="Rabus R."/>
        </authorList>
    </citation>
    <scope>NUCLEOTIDE SEQUENCE</scope>
    <source>
        <strain evidence="1">4be13</strain>
    </source>
</reference>
<accession>A0A975BW78</accession>
<organism evidence="1 2">
    <name type="scientific">Desulfonema magnum</name>
    <dbReference type="NCBI Taxonomy" id="45655"/>
    <lineage>
        <taxon>Bacteria</taxon>
        <taxon>Pseudomonadati</taxon>
        <taxon>Thermodesulfobacteriota</taxon>
        <taxon>Desulfobacteria</taxon>
        <taxon>Desulfobacterales</taxon>
        <taxon>Desulfococcaceae</taxon>
        <taxon>Desulfonema</taxon>
    </lineage>
</organism>
<sequence>MSFILPEKQFTVSEGVLKWNFSAGTEDCMLKFYFSTPSGC</sequence>
<gene>
    <name evidence="1" type="ORF">dnm_088900</name>
</gene>